<dbReference type="InterPro" id="IPR006311">
    <property type="entry name" value="TAT_signal"/>
</dbReference>
<name>A0A4R6SL65_LABRH</name>
<organism evidence="5 6">
    <name type="scientific">Labedaea rhizosphaerae</name>
    <dbReference type="NCBI Taxonomy" id="598644"/>
    <lineage>
        <taxon>Bacteria</taxon>
        <taxon>Bacillati</taxon>
        <taxon>Actinomycetota</taxon>
        <taxon>Actinomycetes</taxon>
        <taxon>Pseudonocardiales</taxon>
        <taxon>Pseudonocardiaceae</taxon>
        <taxon>Labedaea</taxon>
    </lineage>
</organism>
<dbReference type="GO" id="GO:0009253">
    <property type="term" value="P:peptidoglycan catabolic process"/>
    <property type="evidence" value="ECO:0007669"/>
    <property type="project" value="InterPro"/>
</dbReference>
<keyword evidence="6" id="KW-1185">Reference proteome</keyword>
<feature type="transmembrane region" description="Helical" evidence="2">
    <location>
        <begin position="12"/>
        <end position="33"/>
    </location>
</feature>
<dbReference type="Gene3D" id="3.40.80.10">
    <property type="entry name" value="Peptidoglycan recognition protein-like"/>
    <property type="match status" value="1"/>
</dbReference>
<dbReference type="PROSITE" id="PS51318">
    <property type="entry name" value="TAT"/>
    <property type="match status" value="1"/>
</dbReference>
<dbReference type="SUPFAM" id="SSF55846">
    <property type="entry name" value="N-acetylmuramoyl-L-alanine amidase-like"/>
    <property type="match status" value="1"/>
</dbReference>
<keyword evidence="2" id="KW-1133">Transmembrane helix</keyword>
<dbReference type="PANTHER" id="PTHR11022">
    <property type="entry name" value="PEPTIDOGLYCAN RECOGNITION PROTEIN"/>
    <property type="match status" value="1"/>
</dbReference>
<proteinExistence type="inferred from homology"/>
<dbReference type="InterPro" id="IPR006619">
    <property type="entry name" value="PGRP_domain_met/bac"/>
</dbReference>
<dbReference type="InterPro" id="IPR015510">
    <property type="entry name" value="PGRP"/>
</dbReference>
<dbReference type="RefSeq" id="WP_133847556.1">
    <property type="nucleotide sequence ID" value="NZ_SNXZ01000001.1"/>
</dbReference>
<reference evidence="5 6" key="1">
    <citation type="submission" date="2019-03" db="EMBL/GenBank/DDBJ databases">
        <title>Genomic Encyclopedia of Type Strains, Phase IV (KMG-IV): sequencing the most valuable type-strain genomes for metagenomic binning, comparative biology and taxonomic classification.</title>
        <authorList>
            <person name="Goeker M."/>
        </authorList>
    </citation>
    <scope>NUCLEOTIDE SEQUENCE [LARGE SCALE GENOMIC DNA]</scope>
    <source>
        <strain evidence="5 6">DSM 45361</strain>
    </source>
</reference>
<feature type="domain" description="N-acetylmuramoyl-L-alanine amidase" evidence="3">
    <location>
        <begin position="59"/>
        <end position="207"/>
    </location>
</feature>
<evidence type="ECO:0000256" key="1">
    <source>
        <dbReference type="ARBA" id="ARBA00007553"/>
    </source>
</evidence>
<dbReference type="GO" id="GO:0008745">
    <property type="term" value="F:N-acetylmuramoyl-L-alanine amidase activity"/>
    <property type="evidence" value="ECO:0007669"/>
    <property type="project" value="InterPro"/>
</dbReference>
<feature type="domain" description="Peptidoglycan recognition protein family" evidence="4">
    <location>
        <begin position="47"/>
        <end position="201"/>
    </location>
</feature>
<sequence length="350" mass="37189">MGTTPEMNRRVLLRAGLAVSAVGAAGIAVPAIAGAQRGTVGSKISAPQIATCADWNARPPNGTIQILNYKPVYIVVHHTAGANSTDTSRAHAFQVARDIQNLHMDTNGWIDTGQQLTNSRGGYVMEGRHKSLQALQSGTTHCMGANVANHNSEVIGIENEGLYSTVDVPQALWDSLVNLVAYIASQYGIAPEMIKGHRDFNNTECPGEVLYGRLPELRSAVGGILGVSVAPQANWPLLKPGSTGPKVLAAQHLLRANGVNVRADGTYGASTEQAVRQFAVARKVAYEPCYASKHTPDERGLLGAGTWPLLVRTVKPGDTGEAAEAVKALQRGRHAAQVVDTQTWKQLLSQ</sequence>
<dbReference type="Proteomes" id="UP000295444">
    <property type="component" value="Unassembled WGS sequence"/>
</dbReference>
<keyword evidence="2" id="KW-0812">Transmembrane</keyword>
<protein>
    <submittedName>
        <fullName evidence="5">N-acetyl-anhydromuramyl-L-alanine amidase AmpD</fullName>
    </submittedName>
</protein>
<accession>A0A4R6SL65</accession>
<dbReference type="Gene3D" id="1.10.101.10">
    <property type="entry name" value="PGBD-like superfamily/PGBD"/>
    <property type="match status" value="1"/>
</dbReference>
<dbReference type="InterPro" id="IPR036505">
    <property type="entry name" value="Amidase/PGRP_sf"/>
</dbReference>
<comment type="similarity">
    <text evidence="1">Belongs to the N-acetylmuramoyl-L-alanine amidase 2 family.</text>
</comment>
<dbReference type="AlphaFoldDB" id="A0A4R6SL65"/>
<dbReference type="InterPro" id="IPR036366">
    <property type="entry name" value="PGBDSf"/>
</dbReference>
<gene>
    <name evidence="5" type="ORF">EV186_101642</name>
</gene>
<evidence type="ECO:0000259" key="4">
    <source>
        <dbReference type="SMART" id="SM00701"/>
    </source>
</evidence>
<dbReference type="Pfam" id="PF01471">
    <property type="entry name" value="PG_binding_1"/>
    <property type="match status" value="1"/>
</dbReference>
<dbReference type="EMBL" id="SNXZ01000001">
    <property type="protein sequence ID" value="TDQ04687.1"/>
    <property type="molecule type" value="Genomic_DNA"/>
</dbReference>
<dbReference type="CDD" id="cd06583">
    <property type="entry name" value="PGRP"/>
    <property type="match status" value="1"/>
</dbReference>
<dbReference type="SMART" id="SM00644">
    <property type="entry name" value="Ami_2"/>
    <property type="match status" value="1"/>
</dbReference>
<dbReference type="Pfam" id="PF01510">
    <property type="entry name" value="Amidase_2"/>
    <property type="match status" value="1"/>
</dbReference>
<evidence type="ECO:0000313" key="5">
    <source>
        <dbReference type="EMBL" id="TDQ04687.1"/>
    </source>
</evidence>
<evidence type="ECO:0000259" key="3">
    <source>
        <dbReference type="SMART" id="SM00644"/>
    </source>
</evidence>
<dbReference type="PANTHER" id="PTHR11022:SF41">
    <property type="entry name" value="PEPTIDOGLYCAN-RECOGNITION PROTEIN LC-RELATED"/>
    <property type="match status" value="1"/>
</dbReference>
<dbReference type="InterPro" id="IPR002502">
    <property type="entry name" value="Amidase_domain"/>
</dbReference>
<dbReference type="InterPro" id="IPR036365">
    <property type="entry name" value="PGBD-like_sf"/>
</dbReference>
<dbReference type="SMART" id="SM00701">
    <property type="entry name" value="PGRP"/>
    <property type="match status" value="1"/>
</dbReference>
<keyword evidence="2" id="KW-0472">Membrane</keyword>
<dbReference type="InterPro" id="IPR002477">
    <property type="entry name" value="Peptidoglycan-bd-like"/>
</dbReference>
<evidence type="ECO:0000256" key="2">
    <source>
        <dbReference type="SAM" id="Phobius"/>
    </source>
</evidence>
<comment type="caution">
    <text evidence="5">The sequence shown here is derived from an EMBL/GenBank/DDBJ whole genome shotgun (WGS) entry which is preliminary data.</text>
</comment>
<evidence type="ECO:0000313" key="6">
    <source>
        <dbReference type="Proteomes" id="UP000295444"/>
    </source>
</evidence>
<dbReference type="SUPFAM" id="SSF47090">
    <property type="entry name" value="PGBD-like"/>
    <property type="match status" value="1"/>
</dbReference>
<dbReference type="GO" id="GO:0008270">
    <property type="term" value="F:zinc ion binding"/>
    <property type="evidence" value="ECO:0007669"/>
    <property type="project" value="InterPro"/>
</dbReference>
<dbReference type="OrthoDB" id="514320at2"/>